<sequence>FPQTCVQRGPCADALWDRLPHTSSGFPYTFHNGVAYFHSPRTAGTGLQHWTPQQQQHQQPAPVMMPQPYQPAYHQPAYQHYQPRHFQNHYQWNSVETGQCWSVQCIQFTIQSS</sequence>
<name>A0AAW0MGK1_9GOBI</name>
<feature type="non-terminal residue" evidence="1">
    <location>
        <position position="1"/>
    </location>
</feature>
<protein>
    <submittedName>
        <fullName evidence="1">Uncharacterized protein</fullName>
    </submittedName>
</protein>
<dbReference type="AlphaFoldDB" id="A0AAW0MGK1"/>
<keyword evidence="2" id="KW-1185">Reference proteome</keyword>
<gene>
    <name evidence="1" type="ORF">WMY93_031918</name>
</gene>
<proteinExistence type="predicted"/>
<accession>A0AAW0MGK1</accession>
<evidence type="ECO:0000313" key="1">
    <source>
        <dbReference type="EMBL" id="KAK7877381.1"/>
    </source>
</evidence>
<dbReference type="Proteomes" id="UP001460270">
    <property type="component" value="Unassembled WGS sequence"/>
</dbReference>
<dbReference type="EMBL" id="JBBPFD010000696">
    <property type="protein sequence ID" value="KAK7877381.1"/>
    <property type="molecule type" value="Genomic_DNA"/>
</dbReference>
<organism evidence="1 2">
    <name type="scientific">Mugilogobius chulae</name>
    <name type="common">yellowstripe goby</name>
    <dbReference type="NCBI Taxonomy" id="88201"/>
    <lineage>
        <taxon>Eukaryota</taxon>
        <taxon>Metazoa</taxon>
        <taxon>Chordata</taxon>
        <taxon>Craniata</taxon>
        <taxon>Vertebrata</taxon>
        <taxon>Euteleostomi</taxon>
        <taxon>Actinopterygii</taxon>
        <taxon>Neopterygii</taxon>
        <taxon>Teleostei</taxon>
        <taxon>Neoteleostei</taxon>
        <taxon>Acanthomorphata</taxon>
        <taxon>Gobiaria</taxon>
        <taxon>Gobiiformes</taxon>
        <taxon>Gobioidei</taxon>
        <taxon>Gobiidae</taxon>
        <taxon>Gobionellinae</taxon>
        <taxon>Mugilogobius</taxon>
    </lineage>
</organism>
<comment type="caution">
    <text evidence="1">The sequence shown here is derived from an EMBL/GenBank/DDBJ whole genome shotgun (WGS) entry which is preliminary data.</text>
</comment>
<reference evidence="2" key="1">
    <citation type="submission" date="2024-04" db="EMBL/GenBank/DDBJ databases">
        <title>Salinicola lusitanus LLJ914,a marine bacterium isolated from the Okinawa Trough.</title>
        <authorList>
            <person name="Li J."/>
        </authorList>
    </citation>
    <scope>NUCLEOTIDE SEQUENCE [LARGE SCALE GENOMIC DNA]</scope>
</reference>
<evidence type="ECO:0000313" key="2">
    <source>
        <dbReference type="Proteomes" id="UP001460270"/>
    </source>
</evidence>